<comment type="subcellular location">
    <subcellularLocation>
        <location evidence="2">Cell membrane</location>
    </subcellularLocation>
    <subcellularLocation>
        <location evidence="1">Membrane</location>
        <topology evidence="1">Single-pass membrane protein</topology>
    </subcellularLocation>
</comment>
<evidence type="ECO:0000256" key="8">
    <source>
        <dbReference type="ARBA" id="ARBA00023163"/>
    </source>
</evidence>
<reference evidence="14 15" key="1">
    <citation type="submission" date="2021-06" db="EMBL/GenBank/DDBJ databases">
        <title>Genome-based taxonomic framework of Microbacterium strains isolated from marine environment, the description of four new species and reclassification of four preexisting species.</title>
        <authorList>
            <person name="Lee S.D."/>
            <person name="Kim S.-M."/>
            <person name="Byeon Y.-S."/>
            <person name="Yang H.L."/>
            <person name="Kim I.S."/>
        </authorList>
    </citation>
    <scope>NUCLEOTIDE SEQUENCE [LARGE SCALE GENOMIC DNA]</scope>
    <source>
        <strain evidence="14 15">SSW1-36</strain>
    </source>
</reference>
<keyword evidence="15" id="KW-1185">Reference proteome</keyword>
<evidence type="ECO:0000256" key="10">
    <source>
        <dbReference type="ARBA" id="ARBA00030803"/>
    </source>
</evidence>
<keyword evidence="3" id="KW-1003">Cell membrane</keyword>
<dbReference type="Pfam" id="PF10099">
    <property type="entry name" value="RskA_C"/>
    <property type="match status" value="1"/>
</dbReference>
<dbReference type="InterPro" id="IPR041916">
    <property type="entry name" value="Anti_sigma_zinc_sf"/>
</dbReference>
<keyword evidence="5 12" id="KW-1133">Transmembrane helix</keyword>
<feature type="transmembrane region" description="Helical" evidence="12">
    <location>
        <begin position="120"/>
        <end position="141"/>
    </location>
</feature>
<feature type="domain" description="Anti-sigma K factor RskA C-terminal" evidence="13">
    <location>
        <begin position="123"/>
        <end position="260"/>
    </location>
</feature>
<feature type="region of interest" description="Disordered" evidence="11">
    <location>
        <begin position="246"/>
        <end position="266"/>
    </location>
</feature>
<keyword evidence="7 12" id="KW-0472">Membrane</keyword>
<protein>
    <recommendedName>
        <fullName evidence="10">Regulator of SigK</fullName>
    </recommendedName>
    <alternativeName>
        <fullName evidence="9">Sigma-K anti-sigma factor RskA</fullName>
    </alternativeName>
</protein>
<feature type="compositionally biased region" description="Polar residues" evidence="11">
    <location>
        <begin position="74"/>
        <end position="85"/>
    </location>
</feature>
<keyword evidence="8" id="KW-0804">Transcription</keyword>
<gene>
    <name evidence="14" type="ORF">KV396_02130</name>
</gene>
<dbReference type="RefSeq" id="WP_247956683.1">
    <property type="nucleotide sequence ID" value="NZ_CP078077.1"/>
</dbReference>
<dbReference type="PANTHER" id="PTHR37461:SF1">
    <property type="entry name" value="ANTI-SIGMA-K FACTOR RSKA"/>
    <property type="match status" value="1"/>
</dbReference>
<evidence type="ECO:0000259" key="13">
    <source>
        <dbReference type="Pfam" id="PF10099"/>
    </source>
</evidence>
<evidence type="ECO:0000313" key="15">
    <source>
        <dbReference type="Proteomes" id="UP000831963"/>
    </source>
</evidence>
<dbReference type="EMBL" id="CP078077">
    <property type="protein sequence ID" value="UPL13342.1"/>
    <property type="molecule type" value="Genomic_DNA"/>
</dbReference>
<feature type="region of interest" description="Disordered" evidence="11">
    <location>
        <begin position="74"/>
        <end position="111"/>
    </location>
</feature>
<evidence type="ECO:0000313" key="14">
    <source>
        <dbReference type="EMBL" id="UPL13342.1"/>
    </source>
</evidence>
<dbReference type="InterPro" id="IPR018764">
    <property type="entry name" value="RskA_C"/>
</dbReference>
<dbReference type="PANTHER" id="PTHR37461">
    <property type="entry name" value="ANTI-SIGMA-K FACTOR RSKA"/>
    <property type="match status" value="1"/>
</dbReference>
<evidence type="ECO:0000256" key="1">
    <source>
        <dbReference type="ARBA" id="ARBA00004167"/>
    </source>
</evidence>
<dbReference type="InterPro" id="IPR051474">
    <property type="entry name" value="Anti-sigma-K/W_factor"/>
</dbReference>
<dbReference type="Proteomes" id="UP000831963">
    <property type="component" value="Chromosome"/>
</dbReference>
<evidence type="ECO:0000256" key="5">
    <source>
        <dbReference type="ARBA" id="ARBA00022989"/>
    </source>
</evidence>
<dbReference type="Gene3D" id="1.10.10.1320">
    <property type="entry name" value="Anti-sigma factor, zinc-finger domain"/>
    <property type="match status" value="1"/>
</dbReference>
<evidence type="ECO:0000256" key="7">
    <source>
        <dbReference type="ARBA" id="ARBA00023136"/>
    </source>
</evidence>
<evidence type="ECO:0000256" key="4">
    <source>
        <dbReference type="ARBA" id="ARBA00022692"/>
    </source>
</evidence>
<keyword evidence="4 12" id="KW-0812">Transmembrane</keyword>
<feature type="compositionally biased region" description="Low complexity" evidence="11">
    <location>
        <begin position="93"/>
        <end position="110"/>
    </location>
</feature>
<accession>A0ABY4IL37</accession>
<evidence type="ECO:0000256" key="3">
    <source>
        <dbReference type="ARBA" id="ARBA00022475"/>
    </source>
</evidence>
<organism evidence="14 15">
    <name type="scientific">Microbacterium galbinum</name>
    <dbReference type="NCBI Taxonomy" id="2851646"/>
    <lineage>
        <taxon>Bacteria</taxon>
        <taxon>Bacillati</taxon>
        <taxon>Actinomycetota</taxon>
        <taxon>Actinomycetes</taxon>
        <taxon>Micrococcales</taxon>
        <taxon>Microbacteriaceae</taxon>
        <taxon>Microbacterium</taxon>
    </lineage>
</organism>
<proteinExistence type="predicted"/>
<evidence type="ECO:0000256" key="9">
    <source>
        <dbReference type="ARBA" id="ARBA00029829"/>
    </source>
</evidence>
<keyword evidence="6" id="KW-0805">Transcription regulation</keyword>
<evidence type="ECO:0000256" key="11">
    <source>
        <dbReference type="SAM" id="MobiDB-lite"/>
    </source>
</evidence>
<evidence type="ECO:0000256" key="2">
    <source>
        <dbReference type="ARBA" id="ARBA00004236"/>
    </source>
</evidence>
<evidence type="ECO:0000256" key="12">
    <source>
        <dbReference type="SAM" id="Phobius"/>
    </source>
</evidence>
<evidence type="ECO:0000256" key="6">
    <source>
        <dbReference type="ARBA" id="ARBA00023015"/>
    </source>
</evidence>
<name>A0ABY4IL37_9MICO</name>
<sequence>MNEKDFAELAAGAALHALSPEDEARFRRTLDEHPEWERIVEADAATAATLSAPFTGEVPRPDIRAALLSQIAHTPQVQGAQTPQDGRTDDEQAAPAAASSGSADTSTVDSIRPPRRWSRAIFALAACLALLVGVGIGSVALNDYLNRPASVVALEQITGASDAAQASVTLDDGTTATAHWSASLGSAVLVTDGLAAPADGKTYEMWFVRGETPVPAGVFDADGTTATAVLSGSMHEGDVIAVTVEEEGGSPSGLPTTDPIIAIPTA</sequence>